<evidence type="ECO:0000313" key="2">
    <source>
        <dbReference type="Proteomes" id="UP000249566"/>
    </source>
</evidence>
<organism evidence="1 2">
    <name type="scientific">Legionella pneumophila subsp. pascullei</name>
    <dbReference type="NCBI Taxonomy" id="91890"/>
    <lineage>
        <taxon>Bacteria</taxon>
        <taxon>Pseudomonadati</taxon>
        <taxon>Pseudomonadota</taxon>
        <taxon>Gammaproteobacteria</taxon>
        <taxon>Legionellales</taxon>
        <taxon>Legionellaceae</taxon>
        <taxon>Legionella</taxon>
    </lineage>
</organism>
<sequence>MNIKVGAPSKTRVIFNGTMIFLFKTNQSYPCLNNTMTKINLLINP</sequence>
<reference evidence="1 2" key="1">
    <citation type="submission" date="2018-06" db="EMBL/GenBank/DDBJ databases">
        <authorList>
            <consortium name="Pathogen Informatics"/>
            <person name="Doyle S."/>
        </authorList>
    </citation>
    <scope>NUCLEOTIDE SEQUENCE [LARGE SCALE GENOMIC DNA]</scope>
    <source>
        <strain evidence="1 2">NCTC12272</strain>
    </source>
</reference>
<name>A0AAX2IY70_LEGPN</name>
<dbReference type="Proteomes" id="UP000249566">
    <property type="component" value="Chromosome 1"/>
</dbReference>
<dbReference type="EMBL" id="LS483412">
    <property type="protein sequence ID" value="SQG90833.1"/>
    <property type="molecule type" value="Genomic_DNA"/>
</dbReference>
<accession>A0AAX2IY70</accession>
<evidence type="ECO:0000313" key="1">
    <source>
        <dbReference type="EMBL" id="SQG90833.1"/>
    </source>
</evidence>
<gene>
    <name evidence="1" type="ORF">NCTC12272_02038</name>
</gene>
<dbReference type="AlphaFoldDB" id="A0AAX2IY70"/>
<proteinExistence type="predicted"/>
<protein>
    <submittedName>
        <fullName evidence="1">Uncharacterized protein</fullName>
    </submittedName>
</protein>